<dbReference type="SUPFAM" id="SSF53850">
    <property type="entry name" value="Periplasmic binding protein-like II"/>
    <property type="match status" value="1"/>
</dbReference>
<dbReference type="EMBL" id="DWYY01000003">
    <property type="protein sequence ID" value="HJA91591.1"/>
    <property type="molecule type" value="Genomic_DNA"/>
</dbReference>
<reference evidence="3" key="1">
    <citation type="journal article" date="2021" name="PeerJ">
        <title>Extensive microbial diversity within the chicken gut microbiome revealed by metagenomics and culture.</title>
        <authorList>
            <person name="Gilroy R."/>
            <person name="Ravi A."/>
            <person name="Getino M."/>
            <person name="Pursley I."/>
            <person name="Horton D.L."/>
            <person name="Alikhan N.F."/>
            <person name="Baker D."/>
            <person name="Gharbi K."/>
            <person name="Hall N."/>
            <person name="Watson M."/>
            <person name="Adriaenssens E.M."/>
            <person name="Foster-Nyarko E."/>
            <person name="Jarju S."/>
            <person name="Secka A."/>
            <person name="Antonio M."/>
            <person name="Oren A."/>
            <person name="Chaudhuri R.R."/>
            <person name="La Ragione R."/>
            <person name="Hildebrand F."/>
            <person name="Pallen M.J."/>
        </authorList>
    </citation>
    <scope>NUCLEOTIDE SEQUENCE</scope>
    <source>
        <strain evidence="3">CHK179-7159</strain>
    </source>
</reference>
<dbReference type="InterPro" id="IPR050490">
    <property type="entry name" value="Bact_solute-bd_prot1"/>
</dbReference>
<feature type="compositionally biased region" description="Basic and acidic residues" evidence="1">
    <location>
        <begin position="37"/>
        <end position="48"/>
    </location>
</feature>
<name>A0A9D2KZW1_9FIRM</name>
<comment type="caution">
    <text evidence="3">The sequence shown here is derived from an EMBL/GenBank/DDBJ whole genome shotgun (WGS) entry which is preliminary data.</text>
</comment>
<dbReference type="PANTHER" id="PTHR43649:SF17">
    <property type="entry name" value="ABC TRANSPORTER SOLUTE BINDING PROTEIN-SUGAR TRANSPORT"/>
    <property type="match status" value="1"/>
</dbReference>
<feature type="signal peptide" evidence="2">
    <location>
        <begin position="1"/>
        <end position="21"/>
    </location>
</feature>
<feature type="chain" id="PRO_5038909562" evidence="2">
    <location>
        <begin position="22"/>
        <end position="560"/>
    </location>
</feature>
<dbReference type="Pfam" id="PF01547">
    <property type="entry name" value="SBP_bac_1"/>
    <property type="match status" value="1"/>
</dbReference>
<dbReference type="PANTHER" id="PTHR43649">
    <property type="entry name" value="ARABINOSE-BINDING PROTEIN-RELATED"/>
    <property type="match status" value="1"/>
</dbReference>
<evidence type="ECO:0000313" key="4">
    <source>
        <dbReference type="Proteomes" id="UP000886858"/>
    </source>
</evidence>
<gene>
    <name evidence="3" type="ORF">H9717_00455</name>
</gene>
<dbReference type="Gene3D" id="3.40.190.10">
    <property type="entry name" value="Periplasmic binding protein-like II"/>
    <property type="match status" value="2"/>
</dbReference>
<dbReference type="Proteomes" id="UP000886858">
    <property type="component" value="Unassembled WGS sequence"/>
</dbReference>
<evidence type="ECO:0000256" key="1">
    <source>
        <dbReference type="SAM" id="MobiDB-lite"/>
    </source>
</evidence>
<keyword evidence="2" id="KW-0732">Signal</keyword>
<sequence>MKVKKLTALFLTAAIATLILAGCGQSQNQTEATENSEESKNVVSKEEEQAQSTDAEITFPLDEPYEVDVVVCGGNDVVYELKDTYIYQYMEEKTNVKMNVTTLAFSELAEKINLMLSAGDYPDVFFKAGLTPESYISQGIIVPLEDYMTEYAPNYSALIEAQPGGWANVTSGDGHVYSFYKIDSPNDTTFGGIPFMYINTQWLENLGLDMPHDPDSFYEVMKAFKDEDADGDGDSDNEVPLIFAGGNIIPVDDILPYFGFNMESFGSGWALSNDSSSVEYYAITERYKEALAYMAKLYEEGIMYKDSLTLTHDQVESMGQTGTPIGCFVAWDPQYTVGAYDSSLPYEENLVTQYKAMPPWDGAKATSASTLSNGGMYITDKCERPDVMVAWTDLLYSEETTMLSNFGVEGETYNIIDGNKVELINEDGLVQSDVNPHLLTLGGGTTAPYKNYVDGYERYYDTESNPYIRYVNEVNAEWQEAGKKYDPWPAYKLTVEETEENSDILADTEPYREQYRAEVITGVKDLDATWDEYVATMEEMRIQTAIDNVNAAYQRYLSLD</sequence>
<protein>
    <submittedName>
        <fullName evidence="3">Extracellular solute-binding protein</fullName>
    </submittedName>
</protein>
<dbReference type="PROSITE" id="PS51257">
    <property type="entry name" value="PROKAR_LIPOPROTEIN"/>
    <property type="match status" value="1"/>
</dbReference>
<proteinExistence type="predicted"/>
<evidence type="ECO:0000256" key="2">
    <source>
        <dbReference type="SAM" id="SignalP"/>
    </source>
</evidence>
<dbReference type="InterPro" id="IPR006059">
    <property type="entry name" value="SBP"/>
</dbReference>
<evidence type="ECO:0000313" key="3">
    <source>
        <dbReference type="EMBL" id="HJA91591.1"/>
    </source>
</evidence>
<accession>A0A9D2KZW1</accession>
<dbReference type="AlphaFoldDB" id="A0A9D2KZW1"/>
<feature type="region of interest" description="Disordered" evidence="1">
    <location>
        <begin position="30"/>
        <end position="53"/>
    </location>
</feature>
<reference evidence="3" key="2">
    <citation type="submission" date="2021-04" db="EMBL/GenBank/DDBJ databases">
        <authorList>
            <person name="Gilroy R."/>
        </authorList>
    </citation>
    <scope>NUCLEOTIDE SEQUENCE</scope>
    <source>
        <strain evidence="3">CHK179-7159</strain>
    </source>
</reference>
<organism evidence="3 4">
    <name type="scientific">Candidatus Eisenbergiella merdipullorum</name>
    <dbReference type="NCBI Taxonomy" id="2838553"/>
    <lineage>
        <taxon>Bacteria</taxon>
        <taxon>Bacillati</taxon>
        <taxon>Bacillota</taxon>
        <taxon>Clostridia</taxon>
        <taxon>Lachnospirales</taxon>
        <taxon>Lachnospiraceae</taxon>
        <taxon>Eisenbergiella</taxon>
    </lineage>
</organism>